<sequence>MIMRANELSGTRASWRANRGFFFVVIIYVSAALLASKYWNIPVNMHLYSEAFLIFGFSVTVILFSIISILVMLERPLRLYPAVRNRLLVNRLPERLMVGLPVTLLLPVFFSLFTSIKGGISRIVPFYADQLLIDADRIIHGGLDAWIVLQPYLDRAIITCALNVIYNLWFIVMFVILFCVTFSVGNERVRSQYLIAFVLVWAVLGNVVATLVSSVGPAFVFPFYNDSTFDPLMDYLRTTDKTYSVWALVGQNALLADAGLDGPRLGSGISAFPSLHVAVATLNAIYLWRFGRLLRWSGVAFLVAIQLGAVHLAWHYAIDGYASMLATPVIWMFAGWLSDLHRLPGTAKAAS</sequence>
<evidence type="ECO:0000313" key="3">
    <source>
        <dbReference type="EMBL" id="CDX60926.1"/>
    </source>
</evidence>
<feature type="transmembrane region" description="Helical" evidence="1">
    <location>
        <begin position="51"/>
        <end position="73"/>
    </location>
</feature>
<evidence type="ECO:0000313" key="4">
    <source>
        <dbReference type="Proteomes" id="UP000046122"/>
    </source>
</evidence>
<feature type="transmembrane region" description="Helical" evidence="1">
    <location>
        <begin position="156"/>
        <end position="182"/>
    </location>
</feature>
<feature type="transmembrane region" description="Helical" evidence="1">
    <location>
        <begin position="21"/>
        <end position="39"/>
    </location>
</feature>
<proteinExistence type="predicted"/>
<evidence type="ECO:0000259" key="2">
    <source>
        <dbReference type="Pfam" id="PF14378"/>
    </source>
</evidence>
<keyword evidence="1" id="KW-0812">Transmembrane</keyword>
<dbReference type="EMBL" id="CCNE01000045">
    <property type="protein sequence ID" value="CDX60926.1"/>
    <property type="molecule type" value="Genomic_DNA"/>
</dbReference>
<dbReference type="AlphaFoldDB" id="A0A090GG39"/>
<reference evidence="3 4" key="1">
    <citation type="submission" date="2014-08" db="EMBL/GenBank/DDBJ databases">
        <authorList>
            <person name="Moulin Lionel"/>
        </authorList>
    </citation>
    <scope>NUCLEOTIDE SEQUENCE [LARGE SCALE GENOMIC DNA]</scope>
</reference>
<dbReference type="GO" id="GO:0016020">
    <property type="term" value="C:membrane"/>
    <property type="evidence" value="ECO:0007669"/>
    <property type="project" value="UniProtKB-SubCell"/>
</dbReference>
<feature type="domain" description="Inositolphosphotransferase Aur1/Ipt1" evidence="2">
    <location>
        <begin position="132"/>
        <end position="330"/>
    </location>
</feature>
<keyword evidence="1" id="KW-0472">Membrane</keyword>
<dbReference type="Proteomes" id="UP000046122">
    <property type="component" value="Unassembled WGS sequence"/>
</dbReference>
<accession>A0A090GG39</accession>
<evidence type="ECO:0000256" key="1">
    <source>
        <dbReference type="SAM" id="Phobius"/>
    </source>
</evidence>
<protein>
    <recommendedName>
        <fullName evidence="2">Inositolphosphotransferase Aur1/Ipt1 domain-containing protein</fullName>
    </recommendedName>
</protein>
<feature type="transmembrane region" description="Helical" evidence="1">
    <location>
        <begin position="265"/>
        <end position="286"/>
    </location>
</feature>
<feature type="transmembrane region" description="Helical" evidence="1">
    <location>
        <begin position="94"/>
        <end position="116"/>
    </location>
</feature>
<name>A0A090GG39_MESPL</name>
<dbReference type="Pfam" id="PF14378">
    <property type="entry name" value="PAP2_3"/>
    <property type="match status" value="1"/>
</dbReference>
<dbReference type="InterPro" id="IPR026841">
    <property type="entry name" value="Aur1/Ipt1"/>
</dbReference>
<gene>
    <name evidence="3" type="ORF">MPL3365_50031</name>
</gene>
<keyword evidence="1" id="KW-1133">Transmembrane helix</keyword>
<organism evidence="3 4">
    <name type="scientific">Mesorhizobium plurifarium</name>
    <dbReference type="NCBI Taxonomy" id="69974"/>
    <lineage>
        <taxon>Bacteria</taxon>
        <taxon>Pseudomonadati</taxon>
        <taxon>Pseudomonadota</taxon>
        <taxon>Alphaproteobacteria</taxon>
        <taxon>Hyphomicrobiales</taxon>
        <taxon>Phyllobacteriaceae</taxon>
        <taxon>Mesorhizobium</taxon>
    </lineage>
</organism>
<feature type="transmembrane region" description="Helical" evidence="1">
    <location>
        <begin position="194"/>
        <end position="224"/>
    </location>
</feature>
<feature type="transmembrane region" description="Helical" evidence="1">
    <location>
        <begin position="293"/>
        <end position="314"/>
    </location>
</feature>